<keyword evidence="1" id="KW-0472">Membrane</keyword>
<evidence type="ECO:0000313" key="4">
    <source>
        <dbReference type="Proteomes" id="UP000199426"/>
    </source>
</evidence>
<dbReference type="EMBL" id="UAWB01000002">
    <property type="protein sequence ID" value="SQB28499.1"/>
    <property type="molecule type" value="Genomic_DNA"/>
</dbReference>
<keyword evidence="1" id="KW-1133">Transmembrane helix</keyword>
<dbReference type="Proteomes" id="UP000251670">
    <property type="component" value="Unassembled WGS sequence"/>
</dbReference>
<keyword evidence="4" id="KW-1185">Reference proteome</keyword>
<sequence>MYFIMNILFFLKIIKYLTRELIIDLVFIDKIIIINTIFFINNYNDFCECIYMINSSL</sequence>
<reference evidence="3 5" key="2">
    <citation type="submission" date="2018-06" db="EMBL/GenBank/DDBJ databases">
        <authorList>
            <consortium name="Pathogen Informatics"/>
            <person name="Doyle S."/>
        </authorList>
    </citation>
    <scope>NUCLEOTIDE SEQUENCE [LARGE SCALE GENOMIC DNA]</scope>
    <source>
        <strain evidence="3 5">NCTC13492</strain>
    </source>
</reference>
<organism evidence="3 5">
    <name type="scientific">Chryseobacterium jejuense</name>
    <dbReference type="NCBI Taxonomy" id="445960"/>
    <lineage>
        <taxon>Bacteria</taxon>
        <taxon>Pseudomonadati</taxon>
        <taxon>Bacteroidota</taxon>
        <taxon>Flavobacteriia</taxon>
        <taxon>Flavobacteriales</taxon>
        <taxon>Weeksellaceae</taxon>
        <taxon>Chryseobacterium group</taxon>
        <taxon>Chryseobacterium</taxon>
    </lineage>
</organism>
<protein>
    <submittedName>
        <fullName evidence="3">Uncharacterized protein</fullName>
    </submittedName>
</protein>
<feature type="transmembrane region" description="Helical" evidence="1">
    <location>
        <begin position="21"/>
        <end position="40"/>
    </location>
</feature>
<evidence type="ECO:0000313" key="3">
    <source>
        <dbReference type="EMBL" id="SQB28499.1"/>
    </source>
</evidence>
<evidence type="ECO:0000313" key="2">
    <source>
        <dbReference type="EMBL" id="SDJ20534.1"/>
    </source>
</evidence>
<keyword evidence="1" id="KW-0812">Transmembrane</keyword>
<evidence type="ECO:0000256" key="1">
    <source>
        <dbReference type="SAM" id="Phobius"/>
    </source>
</evidence>
<dbReference type="Proteomes" id="UP000199426">
    <property type="component" value="Unassembled WGS sequence"/>
</dbReference>
<gene>
    <name evidence="3" type="ORF">NCTC13492_01825</name>
    <name evidence="2" type="ORF">SAMN05421542_3011</name>
</gene>
<proteinExistence type="predicted"/>
<accession>A0A2X2XRQ3</accession>
<name>A0A2X2XRQ3_CHRJE</name>
<dbReference type="AlphaFoldDB" id="A0A2X2XRQ3"/>
<evidence type="ECO:0000313" key="5">
    <source>
        <dbReference type="Proteomes" id="UP000251670"/>
    </source>
</evidence>
<reference evidence="2 4" key="1">
    <citation type="submission" date="2016-10" db="EMBL/GenBank/DDBJ databases">
        <authorList>
            <person name="Varghese N."/>
            <person name="Submissions S."/>
        </authorList>
    </citation>
    <scope>NUCLEOTIDE SEQUENCE [LARGE SCALE GENOMIC DNA]</scope>
    <source>
        <strain evidence="2 4">DSM 19299</strain>
    </source>
</reference>
<dbReference type="EMBL" id="FNEG01000004">
    <property type="protein sequence ID" value="SDJ20534.1"/>
    <property type="molecule type" value="Genomic_DNA"/>
</dbReference>